<comment type="caution">
    <text evidence="2">The sequence shown here is derived from an EMBL/GenBank/DDBJ whole genome shotgun (WGS) entry which is preliminary data.</text>
</comment>
<dbReference type="AlphaFoldDB" id="A0AAV8A004"/>
<proteinExistence type="predicted"/>
<dbReference type="Proteomes" id="UP001150062">
    <property type="component" value="Unassembled WGS sequence"/>
</dbReference>
<reference evidence="3" key="1">
    <citation type="submission" date="2022-08" db="EMBL/GenBank/DDBJ databases">
        <title>Novel sulfate-reducing endosymbionts in the free-living metamonad Anaeramoeba.</title>
        <authorList>
            <person name="Jerlstrom-Hultqvist J."/>
            <person name="Cepicka I."/>
            <person name="Gallot-Lavallee L."/>
            <person name="Salas-Leiva D."/>
            <person name="Curtis B.A."/>
            <person name="Zahonova K."/>
            <person name="Pipaliya S."/>
            <person name="Dacks J."/>
            <person name="Roger A.J."/>
        </authorList>
    </citation>
    <scope>NUCLEOTIDE SEQUENCE</scope>
    <source>
        <strain evidence="3">Schooner1</strain>
    </source>
</reference>
<evidence type="ECO:0000313" key="2">
    <source>
        <dbReference type="EMBL" id="KAJ3446366.1"/>
    </source>
</evidence>
<dbReference type="EMBL" id="JANTQA010000021">
    <property type="protein sequence ID" value="KAJ3446366.1"/>
    <property type="molecule type" value="Genomic_DNA"/>
</dbReference>
<dbReference type="Gene3D" id="3.40.50.300">
    <property type="entry name" value="P-loop containing nucleotide triphosphate hydrolases"/>
    <property type="match status" value="1"/>
</dbReference>
<dbReference type="PRINTS" id="PR00449">
    <property type="entry name" value="RASTRNSFRMNG"/>
</dbReference>
<dbReference type="CDD" id="cd00154">
    <property type="entry name" value="Rab"/>
    <property type="match status" value="1"/>
</dbReference>
<dbReference type="EMBL" id="JAOAOG010000323">
    <property type="protein sequence ID" value="KAJ6229080.1"/>
    <property type="molecule type" value="Genomic_DNA"/>
</dbReference>
<organism evidence="2 4">
    <name type="scientific">Anaeramoeba flamelloides</name>
    <dbReference type="NCBI Taxonomy" id="1746091"/>
    <lineage>
        <taxon>Eukaryota</taxon>
        <taxon>Metamonada</taxon>
        <taxon>Anaeramoebidae</taxon>
        <taxon>Anaeramoeba</taxon>
    </lineage>
</organism>
<dbReference type="PROSITE" id="PS51420">
    <property type="entry name" value="RHO"/>
    <property type="match status" value="1"/>
</dbReference>
<dbReference type="SMART" id="SM00176">
    <property type="entry name" value="RAN"/>
    <property type="match status" value="1"/>
</dbReference>
<protein>
    <submittedName>
        <fullName evidence="2">Ras-related protein rab-24</fullName>
    </submittedName>
</protein>
<evidence type="ECO:0000313" key="4">
    <source>
        <dbReference type="Proteomes" id="UP001146793"/>
    </source>
</evidence>
<keyword evidence="5" id="KW-1185">Reference proteome</keyword>
<dbReference type="PANTHER" id="PTHR47978">
    <property type="match status" value="1"/>
</dbReference>
<dbReference type="SMART" id="SM00174">
    <property type="entry name" value="RHO"/>
    <property type="match status" value="1"/>
</dbReference>
<evidence type="ECO:0000313" key="5">
    <source>
        <dbReference type="Proteomes" id="UP001150062"/>
    </source>
</evidence>
<sequence>MSETDIDLKVLLLGNAYVGKSSIFERFVNENYTNSIEATIGVAFAIKGIEIEEKQIYLGIWDTAGEEKFESVAVSYYRNAKAAILCYDVNDRRTFDKIKYWVSELKKISPDCKIYLTGTKIDLIKDKTERKVPVDLVQKFSKSLGIKSFETSAKTGIGIAELFEQIGKDYIMDYKKEDEDLDSNEVDLNDFQMENTKKGCC</sequence>
<dbReference type="PROSITE" id="PS51421">
    <property type="entry name" value="RAS"/>
    <property type="match status" value="1"/>
</dbReference>
<evidence type="ECO:0000313" key="3">
    <source>
        <dbReference type="EMBL" id="KAJ6229080.1"/>
    </source>
</evidence>
<dbReference type="Proteomes" id="UP001146793">
    <property type="component" value="Unassembled WGS sequence"/>
</dbReference>
<dbReference type="InterPro" id="IPR005225">
    <property type="entry name" value="Small_GTP-bd"/>
</dbReference>
<dbReference type="GO" id="GO:0005525">
    <property type="term" value="F:GTP binding"/>
    <property type="evidence" value="ECO:0007669"/>
    <property type="project" value="InterPro"/>
</dbReference>
<accession>A0AAV8A004</accession>
<dbReference type="FunFam" id="3.40.50.300:FF:001204">
    <property type="entry name" value="Small GTP-binding protein, putative"/>
    <property type="match status" value="1"/>
</dbReference>
<gene>
    <name evidence="2" type="ORF">M0812_08904</name>
    <name evidence="3" type="ORF">M0813_07997</name>
</gene>
<evidence type="ECO:0000256" key="1">
    <source>
        <dbReference type="ARBA" id="ARBA00022741"/>
    </source>
</evidence>
<dbReference type="InterPro" id="IPR001806">
    <property type="entry name" value="Small_GTPase"/>
</dbReference>
<name>A0AAV8A004_9EUKA</name>
<dbReference type="PROSITE" id="PS51419">
    <property type="entry name" value="RAB"/>
    <property type="match status" value="1"/>
</dbReference>
<dbReference type="InterPro" id="IPR027417">
    <property type="entry name" value="P-loop_NTPase"/>
</dbReference>
<dbReference type="GO" id="GO:0003924">
    <property type="term" value="F:GTPase activity"/>
    <property type="evidence" value="ECO:0007669"/>
    <property type="project" value="InterPro"/>
</dbReference>
<dbReference type="Pfam" id="PF00071">
    <property type="entry name" value="Ras"/>
    <property type="match status" value="1"/>
</dbReference>
<dbReference type="NCBIfam" id="TIGR00231">
    <property type="entry name" value="small_GTP"/>
    <property type="match status" value="1"/>
</dbReference>
<keyword evidence="1" id="KW-0547">Nucleotide-binding</keyword>
<dbReference type="SUPFAM" id="SSF52540">
    <property type="entry name" value="P-loop containing nucleoside triphosphate hydrolases"/>
    <property type="match status" value="1"/>
</dbReference>
<dbReference type="SMART" id="SM00175">
    <property type="entry name" value="RAB"/>
    <property type="match status" value="1"/>
</dbReference>
<reference evidence="2" key="2">
    <citation type="submission" date="2022-08" db="EMBL/GenBank/DDBJ databases">
        <title>Novel sulphate-reducing endosymbionts in the free-living metamonad Anaeramoeba.</title>
        <authorList>
            <person name="Jerlstrom-Hultqvist J."/>
            <person name="Cepicka I."/>
            <person name="Gallot-Lavallee L."/>
            <person name="Salas-Leiva D."/>
            <person name="Curtis B.A."/>
            <person name="Zahonova K."/>
            <person name="Pipaliya S."/>
            <person name="Dacks J."/>
            <person name="Roger A.J."/>
        </authorList>
    </citation>
    <scope>NUCLEOTIDE SEQUENCE</scope>
    <source>
        <strain evidence="2">Busselton2</strain>
    </source>
</reference>
<dbReference type="SMART" id="SM00173">
    <property type="entry name" value="RAS"/>
    <property type="match status" value="1"/>
</dbReference>